<dbReference type="Proteomes" id="UP000507536">
    <property type="component" value="Chromosome 8"/>
</dbReference>
<reference evidence="2 3" key="1">
    <citation type="submission" date="2016-08" db="EMBL/GenBank/DDBJ databases">
        <authorList>
            <consortium name="Pathogen Informatics"/>
        </authorList>
    </citation>
    <scope>NUCLEOTIDE SEQUENCE [LARGE SCALE GENOMIC DNA]</scope>
    <source>
        <strain evidence="2 3">DS</strain>
    </source>
</reference>
<feature type="compositionally biased region" description="Basic and acidic residues" evidence="1">
    <location>
        <begin position="129"/>
        <end position="140"/>
    </location>
</feature>
<dbReference type="AlphaFoldDB" id="A0A1C6YBH1"/>
<proteinExistence type="predicted"/>
<sequence length="167" mass="18856">MKQFSILKKFVYFSVFIWSLEHTTNVLCDISADRNIPTLLAPLDLKINMFPSNIEYVLDLMHSYDSIIDAVAEHLKKDAECGETKGVDDDTESDEKPSEYSKFGVLGGIVNESGCSKSYIMKRSMRANKKSDNIYQDKKPSQPSDNTPKKKKGLFATILSKIFGKRS</sequence>
<evidence type="ECO:0000313" key="2">
    <source>
        <dbReference type="EMBL" id="SCM20554.1"/>
    </source>
</evidence>
<name>A0A1C6YBH1_PLACE</name>
<evidence type="ECO:0000313" key="3">
    <source>
        <dbReference type="Proteomes" id="UP000507536"/>
    </source>
</evidence>
<dbReference type="EMBL" id="LT608188">
    <property type="protein sequence ID" value="SCM20554.1"/>
    <property type="molecule type" value="Genomic_DNA"/>
</dbReference>
<protein>
    <submittedName>
        <fullName evidence="2">Fam-b protein</fullName>
    </submittedName>
</protein>
<organism evidence="2 3">
    <name type="scientific">Plasmodium chabaudi adami</name>
    <dbReference type="NCBI Taxonomy" id="5826"/>
    <lineage>
        <taxon>Eukaryota</taxon>
        <taxon>Sar</taxon>
        <taxon>Alveolata</taxon>
        <taxon>Apicomplexa</taxon>
        <taxon>Aconoidasida</taxon>
        <taxon>Haemosporida</taxon>
        <taxon>Plasmodiidae</taxon>
        <taxon>Plasmodium</taxon>
        <taxon>Plasmodium (Vinckeia)</taxon>
    </lineage>
</organism>
<gene>
    <name evidence="2" type="ORF">PCHDS_000183000</name>
</gene>
<evidence type="ECO:0000256" key="1">
    <source>
        <dbReference type="SAM" id="MobiDB-lite"/>
    </source>
</evidence>
<feature type="region of interest" description="Disordered" evidence="1">
    <location>
        <begin position="127"/>
        <end position="152"/>
    </location>
</feature>
<accession>A0A1C6YBH1</accession>